<evidence type="ECO:0000313" key="12">
    <source>
        <dbReference type="Proteomes" id="UP000195607"/>
    </source>
</evidence>
<gene>
    <name evidence="10" type="ORF">CPM_0591</name>
    <name evidence="9" type="ORF">CSP5_0598</name>
</gene>
<comment type="similarity">
    <text evidence="3">Belongs to the UbiA prenyltransferase family.</text>
</comment>
<dbReference type="InterPro" id="IPR044878">
    <property type="entry name" value="UbiA_sf"/>
</dbReference>
<evidence type="ECO:0000256" key="5">
    <source>
        <dbReference type="ARBA" id="ARBA00022692"/>
    </source>
</evidence>
<dbReference type="Pfam" id="PF01040">
    <property type="entry name" value="UbiA"/>
    <property type="match status" value="1"/>
</dbReference>
<dbReference type="OrthoDB" id="56630at2157"/>
<evidence type="ECO:0000256" key="7">
    <source>
        <dbReference type="ARBA" id="ARBA00023136"/>
    </source>
</evidence>
<organism evidence="9 12">
    <name type="scientific">Cuniculiplasma divulgatum</name>
    <dbReference type="NCBI Taxonomy" id="1673428"/>
    <lineage>
        <taxon>Archaea</taxon>
        <taxon>Methanobacteriati</taxon>
        <taxon>Thermoplasmatota</taxon>
        <taxon>Thermoplasmata</taxon>
        <taxon>Thermoplasmatales</taxon>
        <taxon>Cuniculiplasmataceae</taxon>
        <taxon>Cuniculiplasma</taxon>
    </lineage>
</organism>
<name>A0A1N5TK30_9ARCH</name>
<reference evidence="11" key="2">
    <citation type="submission" date="2016-06" db="EMBL/GenBank/DDBJ databases">
        <authorList>
            <person name="Toshchakov V.S."/>
        </authorList>
    </citation>
    <scope>NUCLEOTIDE SEQUENCE [LARGE SCALE GENOMIC DNA]</scope>
    <source>
        <strain>PM4 (JCM 30641</strain>
        <strain evidence="11">\VKM B-2940)</strain>
    </source>
</reference>
<keyword evidence="5 8" id="KW-0812">Transmembrane</keyword>
<dbReference type="NCBIfam" id="TIGR01475">
    <property type="entry name" value="ubiA_other"/>
    <property type="match status" value="1"/>
</dbReference>
<accession>A0A1N5TK30</accession>
<evidence type="ECO:0000313" key="9">
    <source>
        <dbReference type="EMBL" id="SIM48634.1"/>
    </source>
</evidence>
<dbReference type="GO" id="GO:0016765">
    <property type="term" value="F:transferase activity, transferring alkyl or aryl (other than methyl) groups"/>
    <property type="evidence" value="ECO:0007669"/>
    <property type="project" value="InterPro"/>
</dbReference>
<dbReference type="EMBL" id="LT671858">
    <property type="protein sequence ID" value="SIM48634.1"/>
    <property type="molecule type" value="Genomic_DNA"/>
</dbReference>
<proteinExistence type="inferred from homology"/>
<dbReference type="EMBL" id="LT719092">
    <property type="protein sequence ID" value="SJK84466.1"/>
    <property type="molecule type" value="Genomic_DNA"/>
</dbReference>
<feature type="transmembrane region" description="Helical" evidence="8">
    <location>
        <begin position="185"/>
        <end position="205"/>
    </location>
</feature>
<dbReference type="GeneID" id="41587890"/>
<feature type="transmembrane region" description="Helical" evidence="8">
    <location>
        <begin position="59"/>
        <end position="77"/>
    </location>
</feature>
<dbReference type="STRING" id="1673428.CPM_0591"/>
<keyword evidence="11" id="KW-1185">Reference proteome</keyword>
<feature type="transmembrane region" description="Helical" evidence="8">
    <location>
        <begin position="127"/>
        <end position="145"/>
    </location>
</feature>
<dbReference type="PANTHER" id="PTHR11048:SF28">
    <property type="entry name" value="4-HYDROXYBENZOATE POLYPRENYLTRANSFERASE, MITOCHONDRIAL"/>
    <property type="match status" value="1"/>
</dbReference>
<dbReference type="GO" id="GO:0005886">
    <property type="term" value="C:plasma membrane"/>
    <property type="evidence" value="ECO:0007669"/>
    <property type="project" value="UniProtKB-SubCell"/>
</dbReference>
<keyword evidence="6 8" id="KW-1133">Transmembrane helix</keyword>
<dbReference type="KEGG" id="cdiv:CPM_0591"/>
<keyword evidence="7 8" id="KW-0472">Membrane</keyword>
<dbReference type="InterPro" id="IPR006371">
    <property type="entry name" value="Polyprenyltransferase_UbiA-li"/>
</dbReference>
<reference evidence="10" key="3">
    <citation type="submission" date="2016-06" db="EMBL/GenBank/DDBJ databases">
        <authorList>
            <person name="Olsen C.W."/>
            <person name="Carey S."/>
            <person name="Hinshaw L."/>
            <person name="Karasin A.I."/>
        </authorList>
    </citation>
    <scope>NUCLEOTIDE SEQUENCE [LARGE SCALE GENOMIC DNA]</scope>
    <source>
        <strain evidence="10">PM4</strain>
    </source>
</reference>
<feature type="transmembrane region" description="Helical" evidence="8">
    <location>
        <begin position="291"/>
        <end position="310"/>
    </location>
</feature>
<dbReference type="Proteomes" id="UP000187822">
    <property type="component" value="Chromosome I"/>
</dbReference>
<evidence type="ECO:0000256" key="1">
    <source>
        <dbReference type="ARBA" id="ARBA00001946"/>
    </source>
</evidence>
<sequence>MARNAFNETGYSGESRSTEKEVHESKLKGFVDYIKLEHTVFDIPFIVAGSFIAAGKYPGTRIIILVILAGTLARATGMSINRLLGRKYDVINPRKRKWGLVTGSLSMTSAITFTVITAALFELCTFLLNRFVLILSPIVLALFIIDPMLKRVTRWRHFFMGLTIGVGVMAGYLAVIPHFPSSPEIYILVVTTATWIGGFDMVYTIPDVDYDRENNLKTVMTAYGVKKGMIISDITHAFTLLFFTLLIFYISSYLYVAELILIYFLIIYQHYVLDPDDPSTVRVSFLNSNSFIGISFLCVLILTQYVPLLAL</sequence>
<reference evidence="9 12" key="1">
    <citation type="submission" date="2016-04" db="EMBL/GenBank/DDBJ databases">
        <authorList>
            <person name="Evans L.H."/>
            <person name="Alamgir A."/>
            <person name="Owens N."/>
            <person name="Weber N.D."/>
            <person name="Virtaneva K."/>
            <person name="Barbian K."/>
            <person name="Babar A."/>
            <person name="Rosenke K."/>
        </authorList>
    </citation>
    <scope>NUCLEOTIDE SEQUENCE [LARGE SCALE GENOMIC DNA]</scope>
    <source>
        <strain evidence="9">S5</strain>
        <strain evidence="12">S5(T) (JCM 30642 \VKM B-2941)</strain>
    </source>
</reference>
<feature type="transmembrane region" description="Helical" evidence="8">
    <location>
        <begin position="238"/>
        <end position="271"/>
    </location>
</feature>
<dbReference type="AlphaFoldDB" id="A0A1N5TK30"/>
<comment type="subcellular location">
    <subcellularLocation>
        <location evidence="2">Cell membrane</location>
        <topology evidence="2">Multi-pass membrane protein</topology>
    </subcellularLocation>
</comment>
<feature type="transmembrane region" description="Helical" evidence="8">
    <location>
        <begin position="98"/>
        <end position="121"/>
    </location>
</feature>
<protein>
    <submittedName>
        <fullName evidence="9">4-hydroxybenzoate octaprenyltransferase</fullName>
    </submittedName>
</protein>
<evidence type="ECO:0000313" key="11">
    <source>
        <dbReference type="Proteomes" id="UP000187822"/>
    </source>
</evidence>
<dbReference type="Gene3D" id="1.10.357.140">
    <property type="entry name" value="UbiA prenyltransferase"/>
    <property type="match status" value="1"/>
</dbReference>
<evidence type="ECO:0000256" key="6">
    <source>
        <dbReference type="ARBA" id="ARBA00022989"/>
    </source>
</evidence>
<dbReference type="PANTHER" id="PTHR11048">
    <property type="entry name" value="PRENYLTRANSFERASES"/>
    <property type="match status" value="1"/>
</dbReference>
<dbReference type="InterPro" id="IPR039653">
    <property type="entry name" value="Prenyltransferase"/>
</dbReference>
<evidence type="ECO:0000256" key="3">
    <source>
        <dbReference type="ARBA" id="ARBA00005985"/>
    </source>
</evidence>
<feature type="transmembrane region" description="Helical" evidence="8">
    <location>
        <begin position="157"/>
        <end position="179"/>
    </location>
</feature>
<evidence type="ECO:0000313" key="10">
    <source>
        <dbReference type="EMBL" id="SJK84466.1"/>
    </source>
</evidence>
<dbReference type="Gene3D" id="1.20.120.1780">
    <property type="entry name" value="UbiA prenyltransferase"/>
    <property type="match status" value="1"/>
</dbReference>
<dbReference type="Proteomes" id="UP000195607">
    <property type="component" value="Chromosome I"/>
</dbReference>
<evidence type="ECO:0000256" key="8">
    <source>
        <dbReference type="SAM" id="Phobius"/>
    </source>
</evidence>
<dbReference type="InterPro" id="IPR000537">
    <property type="entry name" value="UbiA_prenyltransferase"/>
</dbReference>
<keyword evidence="4 9" id="KW-0808">Transferase</keyword>
<comment type="cofactor">
    <cofactor evidence="1">
        <name>Mg(2+)</name>
        <dbReference type="ChEBI" id="CHEBI:18420"/>
    </cofactor>
</comment>
<dbReference type="CDD" id="cd13959">
    <property type="entry name" value="PT_UbiA_COQ2"/>
    <property type="match status" value="1"/>
</dbReference>
<evidence type="ECO:0000256" key="2">
    <source>
        <dbReference type="ARBA" id="ARBA00004651"/>
    </source>
</evidence>
<dbReference type="RefSeq" id="WP_083705209.1">
    <property type="nucleotide sequence ID" value="NZ_LT671858.1"/>
</dbReference>
<evidence type="ECO:0000256" key="4">
    <source>
        <dbReference type="ARBA" id="ARBA00022679"/>
    </source>
</evidence>